<dbReference type="FunFam" id="3.40.50.970:FF:000007">
    <property type="entry name" value="Acetolactate synthase"/>
    <property type="match status" value="1"/>
</dbReference>
<evidence type="ECO:0000256" key="14">
    <source>
        <dbReference type="SAM" id="MobiDB-lite"/>
    </source>
</evidence>
<dbReference type="GO" id="GO:0050660">
    <property type="term" value="F:flavin adenine dinucleotide binding"/>
    <property type="evidence" value="ECO:0007669"/>
    <property type="project" value="InterPro"/>
</dbReference>
<dbReference type="NCBIfam" id="TIGR00118">
    <property type="entry name" value="acolac_lg"/>
    <property type="match status" value="1"/>
</dbReference>
<dbReference type="GO" id="GO:0000287">
    <property type="term" value="F:magnesium ion binding"/>
    <property type="evidence" value="ECO:0007669"/>
    <property type="project" value="UniProtKB-UniRule"/>
</dbReference>
<dbReference type="InterPro" id="IPR012846">
    <property type="entry name" value="Acetolactate_synth_lsu"/>
</dbReference>
<dbReference type="PROSITE" id="PS00187">
    <property type="entry name" value="TPP_ENZYMES"/>
    <property type="match status" value="1"/>
</dbReference>
<dbReference type="UniPathway" id="UPA00047">
    <property type="reaction ID" value="UER00055"/>
</dbReference>
<dbReference type="UniPathway" id="UPA00049">
    <property type="reaction ID" value="UER00059"/>
</dbReference>
<accession>A0A388KL85</accession>
<evidence type="ECO:0000259" key="16">
    <source>
        <dbReference type="Pfam" id="PF02775"/>
    </source>
</evidence>
<name>A0A388KL85_CHABU</name>
<feature type="region of interest" description="Disordered" evidence="14">
    <location>
        <begin position="397"/>
        <end position="420"/>
    </location>
</feature>
<dbReference type="STRING" id="69332.A0A388KL85"/>
<dbReference type="GO" id="GO:0005948">
    <property type="term" value="C:acetolactate synthase complex"/>
    <property type="evidence" value="ECO:0007669"/>
    <property type="project" value="TreeGrafter"/>
</dbReference>
<dbReference type="InterPro" id="IPR011766">
    <property type="entry name" value="TPP_enzyme_TPP-bd"/>
</dbReference>
<evidence type="ECO:0000256" key="12">
    <source>
        <dbReference type="ARBA" id="ARBA00048670"/>
    </source>
</evidence>
<keyword evidence="9 13" id="KW-0460">Magnesium</keyword>
<comment type="cofactor">
    <cofactor evidence="13">
        <name>Mg(2+)</name>
        <dbReference type="ChEBI" id="CHEBI:18420"/>
    </cofactor>
    <text evidence="13">Binds 1 Mg(2+) ion per subunit.</text>
</comment>
<evidence type="ECO:0000256" key="8">
    <source>
        <dbReference type="ARBA" id="ARBA00022723"/>
    </source>
</evidence>
<evidence type="ECO:0000256" key="3">
    <source>
        <dbReference type="ARBA" id="ARBA00007812"/>
    </source>
</evidence>
<feature type="compositionally biased region" description="Low complexity" evidence="14">
    <location>
        <begin position="397"/>
        <end position="416"/>
    </location>
</feature>
<keyword evidence="5 13" id="KW-0028">Amino-acid biosynthesis</keyword>
<dbReference type="GO" id="GO:0009099">
    <property type="term" value="P:L-valine biosynthetic process"/>
    <property type="evidence" value="ECO:0007669"/>
    <property type="project" value="UniProtKB-UniPathway"/>
</dbReference>
<feature type="domain" description="Thiamine pyrophosphate enzyme central" evidence="15">
    <location>
        <begin position="686"/>
        <end position="819"/>
    </location>
</feature>
<keyword evidence="6" id="KW-0359">Herbicide resistance</keyword>
<evidence type="ECO:0000256" key="13">
    <source>
        <dbReference type="RuleBase" id="RU003591"/>
    </source>
</evidence>
<dbReference type="Pfam" id="PF02776">
    <property type="entry name" value="TPP_enzyme_N"/>
    <property type="match status" value="1"/>
</dbReference>
<evidence type="ECO:0000256" key="5">
    <source>
        <dbReference type="ARBA" id="ARBA00022605"/>
    </source>
</evidence>
<protein>
    <recommendedName>
        <fullName evidence="4 13">Acetolactate synthase</fullName>
        <ecNumber evidence="4 13">2.2.1.6</ecNumber>
    </recommendedName>
</protein>
<dbReference type="PANTHER" id="PTHR18968">
    <property type="entry name" value="THIAMINE PYROPHOSPHATE ENZYMES"/>
    <property type="match status" value="1"/>
</dbReference>
<dbReference type="SUPFAM" id="SSF52467">
    <property type="entry name" value="DHS-like NAD/FAD-binding domain"/>
    <property type="match status" value="1"/>
</dbReference>
<keyword evidence="8 13" id="KW-0479">Metal-binding</keyword>
<feature type="compositionally biased region" description="Acidic residues" evidence="14">
    <location>
        <begin position="64"/>
        <end position="76"/>
    </location>
</feature>
<comment type="similarity">
    <text evidence="3 13">Belongs to the TPP enzyme family.</text>
</comment>
<feature type="region of interest" description="Disordered" evidence="14">
    <location>
        <begin position="59"/>
        <end position="83"/>
    </location>
</feature>
<dbReference type="GO" id="GO:0030976">
    <property type="term" value="F:thiamine pyrophosphate binding"/>
    <property type="evidence" value="ECO:0007669"/>
    <property type="project" value="UniProtKB-UniRule"/>
</dbReference>
<dbReference type="GO" id="GO:0009097">
    <property type="term" value="P:isoleucine biosynthetic process"/>
    <property type="evidence" value="ECO:0007669"/>
    <property type="project" value="UniProtKB-UniPathway"/>
</dbReference>
<dbReference type="InterPro" id="IPR029035">
    <property type="entry name" value="DHS-like_NAD/FAD-binding_dom"/>
</dbReference>
<dbReference type="FunFam" id="3.40.50.1220:FF:000008">
    <property type="entry name" value="Acetolactate synthase"/>
    <property type="match status" value="1"/>
</dbReference>
<dbReference type="InterPro" id="IPR012001">
    <property type="entry name" value="Thiamin_PyroP_enz_TPP-bd_dom"/>
</dbReference>
<evidence type="ECO:0000256" key="7">
    <source>
        <dbReference type="ARBA" id="ARBA00022679"/>
    </source>
</evidence>
<keyword evidence="7 13" id="KW-0808">Transferase</keyword>
<dbReference type="InterPro" id="IPR029061">
    <property type="entry name" value="THDP-binding"/>
</dbReference>
<dbReference type="CDD" id="cd07035">
    <property type="entry name" value="TPP_PYR_POX_like"/>
    <property type="match status" value="1"/>
</dbReference>
<dbReference type="Gramene" id="GBG70810">
    <property type="protein sequence ID" value="GBG70810"/>
    <property type="gene ID" value="CBR_g8110"/>
</dbReference>
<evidence type="ECO:0000313" key="19">
    <source>
        <dbReference type="Proteomes" id="UP000265515"/>
    </source>
</evidence>
<evidence type="ECO:0000256" key="1">
    <source>
        <dbReference type="ARBA" id="ARBA00004974"/>
    </source>
</evidence>
<evidence type="ECO:0000313" key="18">
    <source>
        <dbReference type="EMBL" id="GBG70810.1"/>
    </source>
</evidence>
<dbReference type="EMBL" id="BFEA01000136">
    <property type="protein sequence ID" value="GBG70810.1"/>
    <property type="molecule type" value="Genomic_DNA"/>
</dbReference>
<evidence type="ECO:0000256" key="2">
    <source>
        <dbReference type="ARBA" id="ARBA00005025"/>
    </source>
</evidence>
<dbReference type="OrthoDB" id="16262at2759"/>
<proteinExistence type="inferred from homology"/>
<dbReference type="CDD" id="cd02015">
    <property type="entry name" value="TPP_AHAS"/>
    <property type="match status" value="1"/>
</dbReference>
<dbReference type="InterPro" id="IPR039368">
    <property type="entry name" value="AHAS_TPP"/>
</dbReference>
<comment type="cofactor">
    <cofactor evidence="13">
        <name>thiamine diphosphate</name>
        <dbReference type="ChEBI" id="CHEBI:58937"/>
    </cofactor>
    <text evidence="13">Binds 1 thiamine pyrophosphate per subunit.</text>
</comment>
<dbReference type="SUPFAM" id="SSF52518">
    <property type="entry name" value="Thiamin diphosphate-binding fold (THDP-binding)"/>
    <property type="match status" value="2"/>
</dbReference>
<feature type="domain" description="Thiamine pyrophosphate enzyme N-terminal TPP-binding" evidence="17">
    <location>
        <begin position="496"/>
        <end position="605"/>
    </location>
</feature>
<dbReference type="PANTHER" id="PTHR18968:SF13">
    <property type="entry name" value="ACETOLACTATE SYNTHASE CATALYTIC SUBUNIT, MITOCHONDRIAL"/>
    <property type="match status" value="1"/>
</dbReference>
<dbReference type="Pfam" id="PF02775">
    <property type="entry name" value="TPP_enzyme_C"/>
    <property type="match status" value="1"/>
</dbReference>
<evidence type="ECO:0000256" key="11">
    <source>
        <dbReference type="ARBA" id="ARBA00023304"/>
    </source>
</evidence>
<dbReference type="Proteomes" id="UP000265515">
    <property type="component" value="Unassembled WGS sequence"/>
</dbReference>
<feature type="domain" description="Thiamine pyrophosphate enzyme TPP-binding" evidence="16">
    <location>
        <begin position="890"/>
        <end position="1046"/>
    </location>
</feature>
<organism evidence="18 19">
    <name type="scientific">Chara braunii</name>
    <name type="common">Braun's stonewort</name>
    <dbReference type="NCBI Taxonomy" id="69332"/>
    <lineage>
        <taxon>Eukaryota</taxon>
        <taxon>Viridiplantae</taxon>
        <taxon>Streptophyta</taxon>
        <taxon>Charophyceae</taxon>
        <taxon>Charales</taxon>
        <taxon>Characeae</taxon>
        <taxon>Chara</taxon>
    </lineage>
</organism>
<dbReference type="Pfam" id="PF00205">
    <property type="entry name" value="TPP_enzyme_M"/>
    <property type="match status" value="1"/>
</dbReference>
<dbReference type="Gene3D" id="3.40.50.970">
    <property type="match status" value="2"/>
</dbReference>
<dbReference type="InterPro" id="IPR045229">
    <property type="entry name" value="TPP_enz"/>
</dbReference>
<reference evidence="18 19" key="1">
    <citation type="journal article" date="2018" name="Cell">
        <title>The Chara Genome: Secondary Complexity and Implications for Plant Terrestrialization.</title>
        <authorList>
            <person name="Nishiyama T."/>
            <person name="Sakayama H."/>
            <person name="Vries J.D."/>
            <person name="Buschmann H."/>
            <person name="Saint-Marcoux D."/>
            <person name="Ullrich K.K."/>
            <person name="Haas F.B."/>
            <person name="Vanderstraeten L."/>
            <person name="Becker D."/>
            <person name="Lang D."/>
            <person name="Vosolsobe S."/>
            <person name="Rombauts S."/>
            <person name="Wilhelmsson P.K.I."/>
            <person name="Janitza P."/>
            <person name="Kern R."/>
            <person name="Heyl A."/>
            <person name="Rumpler F."/>
            <person name="Villalobos L.I.A.C."/>
            <person name="Clay J.M."/>
            <person name="Skokan R."/>
            <person name="Toyoda A."/>
            <person name="Suzuki Y."/>
            <person name="Kagoshima H."/>
            <person name="Schijlen E."/>
            <person name="Tajeshwar N."/>
            <person name="Catarino B."/>
            <person name="Hetherington A.J."/>
            <person name="Saltykova A."/>
            <person name="Bonnot C."/>
            <person name="Breuninger H."/>
            <person name="Symeonidi A."/>
            <person name="Radhakrishnan G.V."/>
            <person name="Van Nieuwerburgh F."/>
            <person name="Deforce D."/>
            <person name="Chang C."/>
            <person name="Karol K.G."/>
            <person name="Hedrich R."/>
            <person name="Ulvskov P."/>
            <person name="Glockner G."/>
            <person name="Delwiche C.F."/>
            <person name="Petrasek J."/>
            <person name="Van de Peer Y."/>
            <person name="Friml J."/>
            <person name="Beilby M."/>
            <person name="Dolan L."/>
            <person name="Kohara Y."/>
            <person name="Sugano S."/>
            <person name="Fujiyama A."/>
            <person name="Delaux P.-M."/>
            <person name="Quint M."/>
            <person name="TheiBen G."/>
            <person name="Hagemann M."/>
            <person name="Harholt J."/>
            <person name="Dunand C."/>
            <person name="Zachgo S."/>
            <person name="Langdale J."/>
            <person name="Maumus F."/>
            <person name="Straeten D.V.D."/>
            <person name="Gould S.B."/>
            <person name="Rensing S.A."/>
        </authorList>
    </citation>
    <scope>NUCLEOTIDE SEQUENCE [LARGE SCALE GENOMIC DNA]</scope>
    <source>
        <strain evidence="18 19">S276</strain>
    </source>
</reference>
<dbReference type="Gene3D" id="3.40.50.1220">
    <property type="entry name" value="TPP-binding domain"/>
    <property type="match status" value="1"/>
</dbReference>
<comment type="caution">
    <text evidence="18">The sequence shown here is derived from an EMBL/GenBank/DDBJ whole genome shotgun (WGS) entry which is preliminary data.</text>
</comment>
<evidence type="ECO:0000256" key="4">
    <source>
        <dbReference type="ARBA" id="ARBA00013145"/>
    </source>
</evidence>
<evidence type="ECO:0000256" key="9">
    <source>
        <dbReference type="ARBA" id="ARBA00022842"/>
    </source>
</evidence>
<evidence type="ECO:0000256" key="6">
    <source>
        <dbReference type="ARBA" id="ARBA00022646"/>
    </source>
</evidence>
<evidence type="ECO:0000256" key="10">
    <source>
        <dbReference type="ARBA" id="ARBA00023052"/>
    </source>
</evidence>
<dbReference type="AlphaFoldDB" id="A0A388KL85"/>
<dbReference type="EC" id="2.2.1.6" evidence="4 13"/>
<keyword evidence="19" id="KW-1185">Reference proteome</keyword>
<comment type="pathway">
    <text evidence="2 13">Amino-acid biosynthesis; L-valine biosynthesis; L-valine from pyruvate: step 1/4.</text>
</comment>
<dbReference type="InterPro" id="IPR012000">
    <property type="entry name" value="Thiamin_PyroP_enz_cen_dom"/>
</dbReference>
<sequence length="1085" mass="115738">MLDCQAGLEVEPVRTSMRQGMTAAKIAEHVALITRDPIGSFAPPSADVIFERHACIFRPYPRDDDSDEEPTPEGVDDPAALPIPSKIDETHEEANDAEEEGDVAAATQEAPAVSTAREEVPAQATVEEEVAAARPQEAVPMDHDGVDTDEQLMRRFIKEEVDPVVGGLTPGAAMEVGISGPTGGAGSEMGTHFDFDLSMGPPPTCGGATSTVAAEADDEAIQGGPEAVDVPVDRRPQAADEAVQAGQRRDEGAIDTQAVVQEAAMGPVVPFSGLHLAQGQQSQPVEVAVHGVPPPVITDMGSEPVVVPPRAPSHFAPQEVRRPLDADELARDAVRDVTRLDQRIFDWRLEHPAWQAIPSIPWGLASPVWSGSTSTGGRTAGDVPGCDACPLPTVISDSSMAPASPPSSSSSSSSSPCVKPAESKMCDVVSNGTSANGMSANGMSANGLSANGMSANGLSANGMNAKGMSAKGMSLTAPTPSDFQSRYADDEPRMGCDILIEALEREGVHHVFAYPGGSSIEIHQALTRSKSIKNVLCRHEQGEVFAAEGYAKASGRVGVCIATSGPGATNLVTGLADAMMDSVPLVAITGQVPRRMIGTNAFQETAIVDVTRSITKHNCLVMNVDDIPRVIREAFFLAGSGRPGPVLVDIPKDIQQAMSVPDWSQRMRLDKFLERLPCGMPSEDQLDRILRLLQSSKRPVLLVGGGCMNASEELREFVARTGVPLTHTLMGHGVLPSTSPLCLQMLGMHGTVWANYAVQESDLLLTFGARFDDRATGKAELFAARATIVHVDIDPAELGKIKTPHLAVLADVKAALGELNRILRSRMPRFDFTSWVNELEHQKQRYPLTYPQNKEGGAEGEDGEEEAIAPQHAIAMLRKLTKGHVVISTGVGQHQMWTAQFFGFDNPRRLLTSGGLGTMGFGLPAAIGAAVASPGLPVIDIDGDGSFMMNVQELATIKVEKLPVKIMILNNQHLGMVRQWEDRFYKGNHAHTYLGEDVDSEGGIFPDFRKFAEGCKIPCARVTKKSDLNDALYAMLDTTGPYLLDVIVSRKEHVLPMIPGGGSFEDTILGDDGAKPVPRSWEETC</sequence>
<dbReference type="GO" id="GO:0009635">
    <property type="term" value="P:response to herbicide"/>
    <property type="evidence" value="ECO:0007669"/>
    <property type="project" value="UniProtKB-KW"/>
</dbReference>
<comment type="catalytic activity">
    <reaction evidence="12 13">
        <text>2 pyruvate + H(+) = (2S)-2-acetolactate + CO2</text>
        <dbReference type="Rhea" id="RHEA:25249"/>
        <dbReference type="ChEBI" id="CHEBI:15361"/>
        <dbReference type="ChEBI" id="CHEBI:15378"/>
        <dbReference type="ChEBI" id="CHEBI:16526"/>
        <dbReference type="ChEBI" id="CHEBI:58476"/>
        <dbReference type="EC" id="2.2.1.6"/>
    </reaction>
</comment>
<evidence type="ECO:0000259" key="17">
    <source>
        <dbReference type="Pfam" id="PF02776"/>
    </source>
</evidence>
<dbReference type="GO" id="GO:0003984">
    <property type="term" value="F:acetolactate synthase activity"/>
    <property type="evidence" value="ECO:0007669"/>
    <property type="project" value="UniProtKB-EC"/>
</dbReference>
<keyword evidence="11 13" id="KW-0100">Branched-chain amino acid biosynthesis</keyword>
<keyword evidence="10 13" id="KW-0786">Thiamine pyrophosphate</keyword>
<evidence type="ECO:0000259" key="15">
    <source>
        <dbReference type="Pfam" id="PF00205"/>
    </source>
</evidence>
<gene>
    <name evidence="18" type="ORF">CBR_g8110</name>
</gene>
<comment type="pathway">
    <text evidence="1 13">Amino-acid biosynthesis; L-isoleucine biosynthesis; L-isoleucine from 2-oxobutanoate: step 1/4.</text>
</comment>
<dbReference type="InterPro" id="IPR000399">
    <property type="entry name" value="TPP-bd_CS"/>
</dbReference>